<comment type="subunit">
    <text evidence="10">Tetramer of two alpha and two beta subunits.</text>
</comment>
<dbReference type="Pfam" id="PF02092">
    <property type="entry name" value="tRNA_synt_2f"/>
    <property type="match status" value="1"/>
</dbReference>
<dbReference type="EMBL" id="MJAT01000006">
    <property type="protein sequence ID" value="OEH86165.1"/>
    <property type="molecule type" value="Genomic_DNA"/>
</dbReference>
<keyword evidence="7 10" id="KW-0648">Protein biosynthesis</keyword>
<dbReference type="PROSITE" id="PS50861">
    <property type="entry name" value="AA_TRNA_LIGASE_II_GLYAB"/>
    <property type="match status" value="1"/>
</dbReference>
<comment type="similarity">
    <text evidence="2 10">Belongs to the class-II aminoacyl-tRNA synthetase family.</text>
</comment>
<keyword evidence="6 10" id="KW-0067">ATP-binding</keyword>
<gene>
    <name evidence="10" type="primary">glyS</name>
    <name evidence="12" type="ORF">BHU72_11535</name>
</gene>
<comment type="subcellular location">
    <subcellularLocation>
        <location evidence="1 10">Cytoplasm</location>
    </subcellularLocation>
</comment>
<comment type="catalytic activity">
    <reaction evidence="9 10">
        <text>tRNA(Gly) + glycine + ATP = glycyl-tRNA(Gly) + AMP + diphosphate</text>
        <dbReference type="Rhea" id="RHEA:16013"/>
        <dbReference type="Rhea" id="RHEA-COMP:9664"/>
        <dbReference type="Rhea" id="RHEA-COMP:9683"/>
        <dbReference type="ChEBI" id="CHEBI:30616"/>
        <dbReference type="ChEBI" id="CHEBI:33019"/>
        <dbReference type="ChEBI" id="CHEBI:57305"/>
        <dbReference type="ChEBI" id="CHEBI:78442"/>
        <dbReference type="ChEBI" id="CHEBI:78522"/>
        <dbReference type="ChEBI" id="CHEBI:456215"/>
        <dbReference type="EC" id="6.1.1.14"/>
    </reaction>
</comment>
<dbReference type="Proteomes" id="UP000095255">
    <property type="component" value="Unassembled WGS sequence"/>
</dbReference>
<dbReference type="RefSeq" id="WP_069701394.1">
    <property type="nucleotide sequence ID" value="NZ_MJAT01000006.1"/>
</dbReference>
<accession>A0A1E5L7P5</accession>
<keyword evidence="4 10" id="KW-0436">Ligase</keyword>
<dbReference type="GO" id="GO:0006426">
    <property type="term" value="P:glycyl-tRNA aminoacylation"/>
    <property type="evidence" value="ECO:0007669"/>
    <property type="project" value="UniProtKB-UniRule"/>
</dbReference>
<comment type="caution">
    <text evidence="12">The sequence shown here is derived from an EMBL/GenBank/DDBJ whole genome shotgun (WGS) entry which is preliminary data.</text>
</comment>
<dbReference type="PANTHER" id="PTHR30075:SF2">
    <property type="entry name" value="GLYCINE--TRNA LIGASE, CHLOROPLASTIC_MITOCHONDRIAL 2"/>
    <property type="match status" value="1"/>
</dbReference>
<proteinExistence type="inferred from homology"/>
<name>A0A1E5L7P5_9FIRM</name>
<keyword evidence="13" id="KW-1185">Reference proteome</keyword>
<dbReference type="InterPro" id="IPR008909">
    <property type="entry name" value="DALR_anticod-bd"/>
</dbReference>
<dbReference type="SUPFAM" id="SSF109604">
    <property type="entry name" value="HD-domain/PDEase-like"/>
    <property type="match status" value="1"/>
</dbReference>
<dbReference type="NCBIfam" id="TIGR00211">
    <property type="entry name" value="glyS"/>
    <property type="match status" value="1"/>
</dbReference>
<feature type="domain" description="DALR anticodon binding" evidence="11">
    <location>
        <begin position="587"/>
        <end position="681"/>
    </location>
</feature>
<evidence type="ECO:0000313" key="12">
    <source>
        <dbReference type="EMBL" id="OEH86165.1"/>
    </source>
</evidence>
<dbReference type="STRING" id="1390249.BHU72_11535"/>
<keyword evidence="8 10" id="KW-0030">Aminoacyl-tRNA synthetase</keyword>
<dbReference type="GO" id="GO:0005829">
    <property type="term" value="C:cytosol"/>
    <property type="evidence" value="ECO:0007669"/>
    <property type="project" value="TreeGrafter"/>
</dbReference>
<dbReference type="HAMAP" id="MF_00255">
    <property type="entry name" value="Gly_tRNA_synth_beta"/>
    <property type="match status" value="1"/>
</dbReference>
<evidence type="ECO:0000259" key="11">
    <source>
        <dbReference type="Pfam" id="PF05746"/>
    </source>
</evidence>
<dbReference type="EC" id="6.1.1.14" evidence="10"/>
<evidence type="ECO:0000256" key="8">
    <source>
        <dbReference type="ARBA" id="ARBA00023146"/>
    </source>
</evidence>
<evidence type="ECO:0000313" key="13">
    <source>
        <dbReference type="Proteomes" id="UP000095255"/>
    </source>
</evidence>
<dbReference type="GO" id="GO:0005524">
    <property type="term" value="F:ATP binding"/>
    <property type="evidence" value="ECO:0007669"/>
    <property type="project" value="UniProtKB-UniRule"/>
</dbReference>
<evidence type="ECO:0000256" key="2">
    <source>
        <dbReference type="ARBA" id="ARBA00008226"/>
    </source>
</evidence>
<evidence type="ECO:0000256" key="4">
    <source>
        <dbReference type="ARBA" id="ARBA00022598"/>
    </source>
</evidence>
<keyword evidence="5 10" id="KW-0547">Nucleotide-binding</keyword>
<dbReference type="GO" id="GO:0006420">
    <property type="term" value="P:arginyl-tRNA aminoacylation"/>
    <property type="evidence" value="ECO:0007669"/>
    <property type="project" value="InterPro"/>
</dbReference>
<evidence type="ECO:0000256" key="1">
    <source>
        <dbReference type="ARBA" id="ARBA00004496"/>
    </source>
</evidence>
<protein>
    <recommendedName>
        <fullName evidence="10">Glycine--tRNA ligase beta subunit</fullName>
        <ecNumber evidence="10">6.1.1.14</ecNumber>
    </recommendedName>
    <alternativeName>
        <fullName evidence="10">Glycyl-tRNA synthetase beta subunit</fullName>
        <shortName evidence="10">GlyRS</shortName>
    </alternativeName>
</protein>
<dbReference type="InterPro" id="IPR015944">
    <property type="entry name" value="Gly-tRNA-synth_bsu"/>
</dbReference>
<dbReference type="GO" id="GO:0004820">
    <property type="term" value="F:glycine-tRNA ligase activity"/>
    <property type="evidence" value="ECO:0007669"/>
    <property type="project" value="UniProtKB-UniRule"/>
</dbReference>
<sequence length="692" mass="79300">MNRDLLLEIGTEEIPARFMPGILDDLNKKACKWFDDLHISYHSIQVYGTPRRITLLVKELSEKQQDQTIEARGPAVKAAYDEHGQLTKAGEGFARGQGVSAQDLQVRKTDAGEYIYAIKHISGQATQELLGNLDKLILNLQFPKNMRWGTYDIRFVRPLKWLLCLYGKEIITLEIAGQTTSNITYGHRFLYPQPIHVNEPSEYLDKLENAFVIVEQEKRKTAILKEIQRVEQEKQVRVFIDEELLEEVIYLVEYPTALMGNFEQEFLQIPSQVLITSMKEHQRYFPVKDEQDHLLPHFVTIRNGNQRSLETVQKGNEKVLRARLADARFFYEEDKKVSIDTFNNKLQSIVYHEELGTITEKVDRIQEVSIKLASNLGLNNEQQQHLSRITQICKFDLVTQMVYEFPELQGIMGKDYAKLAGETVEVANGIFEHYLPRFAGDILPSNLVNSIASISDKIDTIVGCFGIGIVPTGSQDPYALRRQATGICQIIKANEIELPIDTLIQLALEIFDNKGLLKKDKEVLQKEIFEFFLLRVKNIMQEEGIRYDCIDATITENSTNINEMIARGHALQKALEFSWLSGVIDTFNRVKNISSKSSSTEYSNQHFTEDAEIKLAEAFCNFECVVTTKVDNRDYIAILELINELKPNIDYYFDKVMVMDQNLTIQQNRLGFLKALHIQIAIAGDLSKIINK</sequence>
<evidence type="ECO:0000256" key="5">
    <source>
        <dbReference type="ARBA" id="ARBA00022741"/>
    </source>
</evidence>
<dbReference type="PANTHER" id="PTHR30075">
    <property type="entry name" value="GLYCYL-TRNA SYNTHETASE"/>
    <property type="match status" value="1"/>
</dbReference>
<dbReference type="AlphaFoldDB" id="A0A1E5L7P5"/>
<evidence type="ECO:0000256" key="10">
    <source>
        <dbReference type="HAMAP-Rule" id="MF_00255"/>
    </source>
</evidence>
<evidence type="ECO:0000256" key="9">
    <source>
        <dbReference type="ARBA" id="ARBA00047937"/>
    </source>
</evidence>
<evidence type="ECO:0000256" key="3">
    <source>
        <dbReference type="ARBA" id="ARBA00022490"/>
    </source>
</evidence>
<dbReference type="OrthoDB" id="9775440at2"/>
<dbReference type="InterPro" id="IPR006194">
    <property type="entry name" value="Gly-tRNA-synth_heterodimer"/>
</dbReference>
<reference evidence="12 13" key="1">
    <citation type="submission" date="2016-09" db="EMBL/GenBank/DDBJ databases">
        <title>Desulfuribacillus arsenicus sp. nov., an obligately anaerobic, dissimilatory arsenic- and antimonate-reducing bacterium isolated from anoxic sediments.</title>
        <authorList>
            <person name="Abin C.A."/>
            <person name="Hollibaugh J.T."/>
        </authorList>
    </citation>
    <scope>NUCLEOTIDE SEQUENCE [LARGE SCALE GENOMIC DNA]</scope>
    <source>
        <strain evidence="12 13">MLFW-2</strain>
    </source>
</reference>
<evidence type="ECO:0000256" key="6">
    <source>
        <dbReference type="ARBA" id="ARBA00022840"/>
    </source>
</evidence>
<keyword evidence="3 10" id="KW-0963">Cytoplasm</keyword>
<evidence type="ECO:0000256" key="7">
    <source>
        <dbReference type="ARBA" id="ARBA00022917"/>
    </source>
</evidence>
<organism evidence="12 13">
    <name type="scientific">Desulfuribacillus stibiiarsenatis</name>
    <dbReference type="NCBI Taxonomy" id="1390249"/>
    <lineage>
        <taxon>Bacteria</taxon>
        <taxon>Bacillati</taxon>
        <taxon>Bacillota</taxon>
        <taxon>Desulfuribacillia</taxon>
        <taxon>Desulfuribacillales</taxon>
        <taxon>Desulfuribacillaceae</taxon>
        <taxon>Desulfuribacillus</taxon>
    </lineage>
</organism>
<dbReference type="PRINTS" id="PR01045">
    <property type="entry name" value="TRNASYNTHGB"/>
</dbReference>
<dbReference type="Pfam" id="PF05746">
    <property type="entry name" value="DALR_1"/>
    <property type="match status" value="1"/>
</dbReference>
<dbReference type="GO" id="GO:0004814">
    <property type="term" value="F:arginine-tRNA ligase activity"/>
    <property type="evidence" value="ECO:0007669"/>
    <property type="project" value="InterPro"/>
</dbReference>